<dbReference type="Proteomes" id="UP000299102">
    <property type="component" value="Unassembled WGS sequence"/>
</dbReference>
<keyword evidence="2" id="KW-1185">Reference proteome</keyword>
<dbReference type="AlphaFoldDB" id="A0A4C1WGJ3"/>
<dbReference type="EMBL" id="BGZK01000555">
    <property type="protein sequence ID" value="GBP49960.1"/>
    <property type="molecule type" value="Genomic_DNA"/>
</dbReference>
<proteinExistence type="predicted"/>
<sequence length="348" mass="38520">MVDRTHPLITGRFEETVYLRNHKAGARALRPGGAVHIVSDSIPSAPNVTSCRKLETSARVCAPAPCVRADLTRTWARSPAAIHSCALSHHLPGLHEDYTSSISNVGIDPYKEVRLVRNISPARRGRGKLGETSLDSVSYVSYNGKAFLITDITIWPRAAVNYGHKLLGRIAPAAPPMACAGADLSVPCSLSSAFFFKNRSMGKQKHLASESVIVTLDKTCYLPNDADSHRTAIDMQIRLVNVQKKARQVRDNAQNSATVKLATKTSQATRERRRKGRKVEPTHCNIRRYLFVRHNSGCICWRWGDYVQAQQLNVHSLRGTNGGIQRPGRHLELTRTQLDPGSPLRPQK</sequence>
<gene>
    <name evidence="1" type="ORF">EVAR_37045_1</name>
</gene>
<accession>A0A4C1WGJ3</accession>
<evidence type="ECO:0000313" key="2">
    <source>
        <dbReference type="Proteomes" id="UP000299102"/>
    </source>
</evidence>
<name>A0A4C1WGJ3_EUMVA</name>
<comment type="caution">
    <text evidence="1">The sequence shown here is derived from an EMBL/GenBank/DDBJ whole genome shotgun (WGS) entry which is preliminary data.</text>
</comment>
<protein>
    <submittedName>
        <fullName evidence="1">Uncharacterized protein</fullName>
    </submittedName>
</protein>
<organism evidence="1 2">
    <name type="scientific">Eumeta variegata</name>
    <name type="common">Bagworm moth</name>
    <name type="synonym">Eumeta japonica</name>
    <dbReference type="NCBI Taxonomy" id="151549"/>
    <lineage>
        <taxon>Eukaryota</taxon>
        <taxon>Metazoa</taxon>
        <taxon>Ecdysozoa</taxon>
        <taxon>Arthropoda</taxon>
        <taxon>Hexapoda</taxon>
        <taxon>Insecta</taxon>
        <taxon>Pterygota</taxon>
        <taxon>Neoptera</taxon>
        <taxon>Endopterygota</taxon>
        <taxon>Lepidoptera</taxon>
        <taxon>Glossata</taxon>
        <taxon>Ditrysia</taxon>
        <taxon>Tineoidea</taxon>
        <taxon>Psychidae</taxon>
        <taxon>Oiketicinae</taxon>
        <taxon>Eumeta</taxon>
    </lineage>
</organism>
<reference evidence="1 2" key="1">
    <citation type="journal article" date="2019" name="Commun. Biol.">
        <title>The bagworm genome reveals a unique fibroin gene that provides high tensile strength.</title>
        <authorList>
            <person name="Kono N."/>
            <person name="Nakamura H."/>
            <person name="Ohtoshi R."/>
            <person name="Tomita M."/>
            <person name="Numata K."/>
            <person name="Arakawa K."/>
        </authorList>
    </citation>
    <scope>NUCLEOTIDE SEQUENCE [LARGE SCALE GENOMIC DNA]</scope>
</reference>
<evidence type="ECO:0000313" key="1">
    <source>
        <dbReference type="EMBL" id="GBP49960.1"/>
    </source>
</evidence>